<protein>
    <submittedName>
        <fullName evidence="14">Site-2 protease family protein</fullName>
    </submittedName>
</protein>
<evidence type="ECO:0000256" key="13">
    <source>
        <dbReference type="SAM" id="Phobius"/>
    </source>
</evidence>
<keyword evidence="5 14" id="KW-0645">Protease</keyword>
<feature type="transmembrane region" description="Helical" evidence="13">
    <location>
        <begin position="133"/>
        <end position="155"/>
    </location>
</feature>
<evidence type="ECO:0000256" key="9">
    <source>
        <dbReference type="ARBA" id="ARBA00022833"/>
    </source>
</evidence>
<dbReference type="InterPro" id="IPR052348">
    <property type="entry name" value="Metallopeptidase_M50B"/>
</dbReference>
<evidence type="ECO:0000313" key="15">
    <source>
        <dbReference type="Proteomes" id="UP001500822"/>
    </source>
</evidence>
<keyword evidence="15" id="KW-1185">Reference proteome</keyword>
<evidence type="ECO:0000256" key="1">
    <source>
        <dbReference type="ARBA" id="ARBA00001947"/>
    </source>
</evidence>
<feature type="transmembrane region" description="Helical" evidence="13">
    <location>
        <begin position="167"/>
        <end position="189"/>
    </location>
</feature>
<evidence type="ECO:0000256" key="2">
    <source>
        <dbReference type="ARBA" id="ARBA00004651"/>
    </source>
</evidence>
<dbReference type="EMBL" id="BAABIE010000001">
    <property type="protein sequence ID" value="GAA4737407.1"/>
    <property type="molecule type" value="Genomic_DNA"/>
</dbReference>
<feature type="transmembrane region" description="Helical" evidence="13">
    <location>
        <begin position="46"/>
        <end position="66"/>
    </location>
</feature>
<accession>A0ABP8YR25</accession>
<evidence type="ECO:0000256" key="11">
    <source>
        <dbReference type="ARBA" id="ARBA00023049"/>
    </source>
</evidence>
<keyword evidence="11" id="KW-0482">Metalloprotease</keyword>
<evidence type="ECO:0000256" key="10">
    <source>
        <dbReference type="ARBA" id="ARBA00022989"/>
    </source>
</evidence>
<evidence type="ECO:0000313" key="14">
    <source>
        <dbReference type="EMBL" id="GAA4737407.1"/>
    </source>
</evidence>
<keyword evidence="12 13" id="KW-0472">Membrane</keyword>
<evidence type="ECO:0000256" key="3">
    <source>
        <dbReference type="ARBA" id="ARBA00007931"/>
    </source>
</evidence>
<keyword evidence="6 13" id="KW-0812">Transmembrane</keyword>
<feature type="transmembrane region" description="Helical" evidence="13">
    <location>
        <begin position="234"/>
        <end position="257"/>
    </location>
</feature>
<reference evidence="15" key="1">
    <citation type="journal article" date="2019" name="Int. J. Syst. Evol. Microbiol.">
        <title>The Global Catalogue of Microorganisms (GCM) 10K type strain sequencing project: providing services to taxonomists for standard genome sequencing and annotation.</title>
        <authorList>
            <consortium name="The Broad Institute Genomics Platform"/>
            <consortium name="The Broad Institute Genome Sequencing Center for Infectious Disease"/>
            <person name="Wu L."/>
            <person name="Ma J."/>
        </authorList>
    </citation>
    <scope>NUCLEOTIDE SEQUENCE [LARGE SCALE GENOMIC DNA]</scope>
    <source>
        <strain evidence="15">JCM 18077</strain>
    </source>
</reference>
<comment type="subcellular location">
    <subcellularLocation>
        <location evidence="2">Cell membrane</location>
        <topology evidence="2">Multi-pass membrane protein</topology>
    </subcellularLocation>
</comment>
<keyword evidence="7" id="KW-0479">Metal-binding</keyword>
<feature type="transmembrane region" description="Helical" evidence="13">
    <location>
        <begin position="12"/>
        <end position="34"/>
    </location>
</feature>
<feature type="transmembrane region" description="Helical" evidence="13">
    <location>
        <begin position="99"/>
        <end position="121"/>
    </location>
</feature>
<comment type="similarity">
    <text evidence="3">Belongs to the peptidase M50B family.</text>
</comment>
<proteinExistence type="inferred from homology"/>
<dbReference type="InterPro" id="IPR044537">
    <property type="entry name" value="Rip2-like"/>
</dbReference>
<keyword evidence="10 13" id="KW-1133">Transmembrane helix</keyword>
<sequence length="264" mass="28571">MTPTPTMTALRAVRPGPVFLGLVVATVAGGIMLWQSGFERSAMSIGGMWLLILGGWVISLCLHEFAHAFTAFRYGDRSAELRGYLTLDPRKYTHPGLSLGLPLLIIVLGGIGFPGGAVYLHTAGMTNGQRTRVSLAGPATNLALGIVLLLAVRFIPLSEEYGNLLGGLTMLAFLQITATVLNLIPVPGFDGYGAIEPYLSPQTRQSAAKIAPWGFLLVFALLFIPFLNRAFFDVIYAIIGLFDVPTALISVGWRLFLFWDYLPL</sequence>
<keyword evidence="8" id="KW-0378">Hydrolase</keyword>
<evidence type="ECO:0000256" key="6">
    <source>
        <dbReference type="ARBA" id="ARBA00022692"/>
    </source>
</evidence>
<evidence type="ECO:0000256" key="8">
    <source>
        <dbReference type="ARBA" id="ARBA00022801"/>
    </source>
</evidence>
<dbReference type="PANTHER" id="PTHR35864:SF1">
    <property type="entry name" value="ZINC METALLOPROTEASE YWHC-RELATED"/>
    <property type="match status" value="1"/>
</dbReference>
<dbReference type="GO" id="GO:0008233">
    <property type="term" value="F:peptidase activity"/>
    <property type="evidence" value="ECO:0007669"/>
    <property type="project" value="UniProtKB-KW"/>
</dbReference>
<dbReference type="CDD" id="cd06158">
    <property type="entry name" value="S2P-M50_like_1"/>
    <property type="match status" value="1"/>
</dbReference>
<evidence type="ECO:0000256" key="5">
    <source>
        <dbReference type="ARBA" id="ARBA00022670"/>
    </source>
</evidence>
<dbReference type="GO" id="GO:0006508">
    <property type="term" value="P:proteolysis"/>
    <property type="evidence" value="ECO:0007669"/>
    <property type="project" value="UniProtKB-KW"/>
</dbReference>
<organism evidence="14 15">
    <name type="scientific">Gordonia alkaliphila</name>
    <dbReference type="NCBI Taxonomy" id="1053547"/>
    <lineage>
        <taxon>Bacteria</taxon>
        <taxon>Bacillati</taxon>
        <taxon>Actinomycetota</taxon>
        <taxon>Actinomycetes</taxon>
        <taxon>Mycobacteriales</taxon>
        <taxon>Gordoniaceae</taxon>
        <taxon>Gordonia</taxon>
    </lineage>
</organism>
<evidence type="ECO:0000256" key="4">
    <source>
        <dbReference type="ARBA" id="ARBA00022475"/>
    </source>
</evidence>
<evidence type="ECO:0000256" key="12">
    <source>
        <dbReference type="ARBA" id="ARBA00023136"/>
    </source>
</evidence>
<comment type="cofactor">
    <cofactor evidence="1">
        <name>Zn(2+)</name>
        <dbReference type="ChEBI" id="CHEBI:29105"/>
    </cofactor>
</comment>
<feature type="transmembrane region" description="Helical" evidence="13">
    <location>
        <begin position="210"/>
        <end position="228"/>
    </location>
</feature>
<evidence type="ECO:0000256" key="7">
    <source>
        <dbReference type="ARBA" id="ARBA00022723"/>
    </source>
</evidence>
<comment type="caution">
    <text evidence="14">The sequence shown here is derived from an EMBL/GenBank/DDBJ whole genome shotgun (WGS) entry which is preliminary data.</text>
</comment>
<dbReference type="PANTHER" id="PTHR35864">
    <property type="entry name" value="ZINC METALLOPROTEASE MJ0611-RELATED"/>
    <property type="match status" value="1"/>
</dbReference>
<dbReference type="Proteomes" id="UP001500822">
    <property type="component" value="Unassembled WGS sequence"/>
</dbReference>
<keyword evidence="9" id="KW-0862">Zinc</keyword>
<keyword evidence="4" id="KW-1003">Cell membrane</keyword>
<name>A0ABP8YR25_9ACTN</name>
<gene>
    <name evidence="14" type="ORF">GCM10023217_00400</name>
</gene>